<evidence type="ECO:0000259" key="9">
    <source>
        <dbReference type="SMART" id="SM00650"/>
    </source>
</evidence>
<dbReference type="InterPro" id="IPR011530">
    <property type="entry name" value="rRNA_adenine_dimethylase"/>
</dbReference>
<dbReference type="GO" id="GO:0005829">
    <property type="term" value="C:cytosol"/>
    <property type="evidence" value="ECO:0007669"/>
    <property type="project" value="TreeGrafter"/>
</dbReference>
<dbReference type="InterPro" id="IPR023165">
    <property type="entry name" value="rRNA_Ade_diMease-like_C"/>
</dbReference>
<comment type="subcellular location">
    <subcellularLocation>
        <location evidence="7">Cytoplasm</location>
    </subcellularLocation>
</comment>
<feature type="binding site" evidence="7 8">
    <location>
        <position position="117"/>
    </location>
    <ligand>
        <name>S-adenosyl-L-methionine</name>
        <dbReference type="ChEBI" id="CHEBI:59789"/>
    </ligand>
</feature>
<gene>
    <name evidence="7" type="primary">rsmA</name>
    <name evidence="7" type="synonym">ksgA</name>
    <name evidence="10" type="ORF">C8D82_14430</name>
</gene>
<dbReference type="InterPro" id="IPR029063">
    <property type="entry name" value="SAM-dependent_MTases_sf"/>
</dbReference>
<keyword evidence="4 7" id="KW-0808">Transferase</keyword>
<evidence type="ECO:0000256" key="2">
    <source>
        <dbReference type="ARBA" id="ARBA00022552"/>
    </source>
</evidence>
<dbReference type="InterPro" id="IPR001737">
    <property type="entry name" value="KsgA/Erm"/>
</dbReference>
<dbReference type="PROSITE" id="PS51689">
    <property type="entry name" value="SAM_RNA_A_N6_MT"/>
    <property type="match status" value="1"/>
</dbReference>
<keyword evidence="6 7" id="KW-0694">RNA-binding</keyword>
<feature type="domain" description="Ribosomal RNA adenine methylase transferase N-terminal" evidence="9">
    <location>
        <begin position="31"/>
        <end position="202"/>
    </location>
</feature>
<dbReference type="HAMAP" id="MF_00607">
    <property type="entry name" value="16SrRNA_methyltr_A"/>
    <property type="match status" value="1"/>
</dbReference>
<comment type="similarity">
    <text evidence="7">Belongs to the class I-like SAM-binding methyltransferase superfamily. rRNA adenine N(6)-methyltransferase family. RsmA subfamily.</text>
</comment>
<dbReference type="SMART" id="SM00650">
    <property type="entry name" value="rADc"/>
    <property type="match status" value="1"/>
</dbReference>
<dbReference type="Proteomes" id="UP000245959">
    <property type="component" value="Unassembled WGS sequence"/>
</dbReference>
<keyword evidence="3 7" id="KW-0489">Methyltransferase</keyword>
<evidence type="ECO:0000256" key="5">
    <source>
        <dbReference type="ARBA" id="ARBA00022691"/>
    </source>
</evidence>
<dbReference type="PANTHER" id="PTHR11727">
    <property type="entry name" value="DIMETHYLADENOSINE TRANSFERASE"/>
    <property type="match status" value="1"/>
</dbReference>
<keyword evidence="1 7" id="KW-0963">Cytoplasm</keyword>
<dbReference type="Gene3D" id="1.10.8.100">
    <property type="entry name" value="Ribosomal RNA adenine dimethylase-like, domain 2"/>
    <property type="match status" value="1"/>
</dbReference>
<dbReference type="PROSITE" id="PS01131">
    <property type="entry name" value="RRNA_A_DIMETH"/>
    <property type="match status" value="1"/>
</dbReference>
<evidence type="ECO:0000256" key="1">
    <source>
        <dbReference type="ARBA" id="ARBA00022490"/>
    </source>
</evidence>
<dbReference type="InterPro" id="IPR020598">
    <property type="entry name" value="rRNA_Ade_methylase_Trfase_N"/>
</dbReference>
<protein>
    <recommendedName>
        <fullName evidence="7">Ribosomal RNA small subunit methyltransferase A</fullName>
        <ecNumber evidence="7">2.1.1.182</ecNumber>
    </recommendedName>
    <alternativeName>
        <fullName evidence="7">16S rRNA (adenine(1518)-N(6)/adenine(1519)-N(6))-dimethyltransferase</fullName>
    </alternativeName>
    <alternativeName>
        <fullName evidence="7">16S rRNA dimethyladenosine transferase</fullName>
    </alternativeName>
    <alternativeName>
        <fullName evidence="7">16S rRNA dimethylase</fullName>
    </alternativeName>
    <alternativeName>
        <fullName evidence="7">S-adenosylmethionine-6-N', N'-adenosyl(rRNA) dimethyltransferase</fullName>
    </alternativeName>
</protein>
<evidence type="ECO:0000256" key="4">
    <source>
        <dbReference type="ARBA" id="ARBA00022679"/>
    </source>
</evidence>
<comment type="catalytic activity">
    <reaction evidence="7">
        <text>adenosine(1518)/adenosine(1519) in 16S rRNA + 4 S-adenosyl-L-methionine = N(6)-dimethyladenosine(1518)/N(6)-dimethyladenosine(1519) in 16S rRNA + 4 S-adenosyl-L-homocysteine + 4 H(+)</text>
        <dbReference type="Rhea" id="RHEA:19609"/>
        <dbReference type="Rhea" id="RHEA-COMP:10232"/>
        <dbReference type="Rhea" id="RHEA-COMP:10233"/>
        <dbReference type="ChEBI" id="CHEBI:15378"/>
        <dbReference type="ChEBI" id="CHEBI:57856"/>
        <dbReference type="ChEBI" id="CHEBI:59789"/>
        <dbReference type="ChEBI" id="CHEBI:74411"/>
        <dbReference type="ChEBI" id="CHEBI:74493"/>
        <dbReference type="EC" id="2.1.1.182"/>
    </reaction>
</comment>
<dbReference type="GO" id="GO:0003723">
    <property type="term" value="F:RNA binding"/>
    <property type="evidence" value="ECO:0007669"/>
    <property type="project" value="UniProtKB-UniRule"/>
</dbReference>
<feature type="binding site" evidence="7 8">
    <location>
        <position position="72"/>
    </location>
    <ligand>
        <name>S-adenosyl-L-methionine</name>
        <dbReference type="ChEBI" id="CHEBI:59789"/>
    </ligand>
</feature>
<dbReference type="GeneID" id="78297061"/>
<dbReference type="NCBIfam" id="TIGR00755">
    <property type="entry name" value="ksgA"/>
    <property type="match status" value="1"/>
</dbReference>
<dbReference type="PANTHER" id="PTHR11727:SF7">
    <property type="entry name" value="DIMETHYLADENOSINE TRANSFERASE-RELATED"/>
    <property type="match status" value="1"/>
</dbReference>
<evidence type="ECO:0000313" key="11">
    <source>
        <dbReference type="Proteomes" id="UP000245959"/>
    </source>
</evidence>
<feature type="binding site" evidence="7 8">
    <location>
        <position position="51"/>
    </location>
    <ligand>
        <name>S-adenosyl-L-methionine</name>
        <dbReference type="ChEBI" id="CHEBI:59789"/>
    </ligand>
</feature>
<proteinExistence type="inferred from homology"/>
<feature type="binding site" evidence="7 8">
    <location>
        <position position="26"/>
    </location>
    <ligand>
        <name>S-adenosyl-L-methionine</name>
        <dbReference type="ChEBI" id="CHEBI:59789"/>
    </ligand>
</feature>
<reference evidence="10 11" key="1">
    <citation type="submission" date="2018-04" db="EMBL/GenBank/DDBJ databases">
        <title>Genomic Encyclopedia of Type Strains, Phase IV (KMG-IV): sequencing the most valuable type-strain genomes for metagenomic binning, comparative biology and taxonomic classification.</title>
        <authorList>
            <person name="Goeker M."/>
        </authorList>
    </citation>
    <scope>NUCLEOTIDE SEQUENCE [LARGE SCALE GENOMIC DNA]</scope>
    <source>
        <strain evidence="10 11">DSM 14823</strain>
    </source>
</reference>
<dbReference type="SUPFAM" id="SSF53335">
    <property type="entry name" value="S-adenosyl-L-methionine-dependent methyltransferases"/>
    <property type="match status" value="1"/>
</dbReference>
<name>A0A2U1AFH9_9BACT</name>
<keyword evidence="11" id="KW-1185">Reference proteome</keyword>
<dbReference type="Pfam" id="PF00398">
    <property type="entry name" value="RrnaAD"/>
    <property type="match status" value="1"/>
</dbReference>
<dbReference type="RefSeq" id="WP_116885795.1">
    <property type="nucleotide sequence ID" value="NZ_CALXNT010000108.1"/>
</dbReference>
<comment type="caution">
    <text evidence="10">The sequence shown here is derived from an EMBL/GenBank/DDBJ whole genome shotgun (WGS) entry which is preliminary data.</text>
</comment>
<feature type="binding site" evidence="7 8">
    <location>
        <position position="96"/>
    </location>
    <ligand>
        <name>S-adenosyl-L-methionine</name>
        <dbReference type="ChEBI" id="CHEBI:59789"/>
    </ligand>
</feature>
<dbReference type="GO" id="GO:0052908">
    <property type="term" value="F:16S rRNA (adenine(1518)-N(6)/adenine(1519)-N(6))-dimethyltransferase activity"/>
    <property type="evidence" value="ECO:0007669"/>
    <property type="project" value="UniProtKB-EC"/>
</dbReference>
<evidence type="ECO:0000256" key="8">
    <source>
        <dbReference type="PROSITE-ProRule" id="PRU01026"/>
    </source>
</evidence>
<accession>A0A2U1AFH9</accession>
<keyword evidence="2 7" id="KW-0698">rRNA processing</keyword>
<dbReference type="EMBL" id="QEKH01000044">
    <property type="protein sequence ID" value="PVY35136.1"/>
    <property type="molecule type" value="Genomic_DNA"/>
</dbReference>
<dbReference type="Gene3D" id="3.40.50.150">
    <property type="entry name" value="Vaccinia Virus protein VP39"/>
    <property type="match status" value="1"/>
</dbReference>
<comment type="function">
    <text evidence="7">Specifically dimethylates two adjacent adenosines (A1518 and A1519) in the loop of a conserved hairpin near the 3'-end of 16S rRNA in the 30S particle. May play a critical role in biogenesis of 30S subunits.</text>
</comment>
<dbReference type="CDD" id="cd02440">
    <property type="entry name" value="AdoMet_MTases"/>
    <property type="match status" value="1"/>
</dbReference>
<feature type="binding site" evidence="7 8">
    <location>
        <position position="24"/>
    </location>
    <ligand>
        <name>S-adenosyl-L-methionine</name>
        <dbReference type="ChEBI" id="CHEBI:59789"/>
    </ligand>
</feature>
<keyword evidence="5 7" id="KW-0949">S-adenosyl-L-methionine</keyword>
<sequence>MNKQQLTAALESIGMRPGRGLGQNFLLDGNLLDYIVRLSAPQPGETVLEVGPGFGALTRKLLASGADVYAVEFDHRIAEYLRTHLEANNFHLTEADACRVNYLELLPQGRPFRAIANLPYSISTIFIARMLDLPAPPEAMFFMLQREMGERLAAPVGTKDYGALSVRTQLRYEVKLEKIVPPEVFFPPPEVDSAIVSFRRHERYSADKELCRLLPGVVKTVFAQRRKQLGKLLSNNYGKEKALPALEALNIPTETRPDKLSVDQYAQLTRLLFDLP</sequence>
<evidence type="ECO:0000256" key="7">
    <source>
        <dbReference type="HAMAP-Rule" id="MF_00607"/>
    </source>
</evidence>
<dbReference type="InterPro" id="IPR020596">
    <property type="entry name" value="rRNA_Ade_Mease_Trfase_CS"/>
</dbReference>
<dbReference type="AlphaFoldDB" id="A0A2U1AFH9"/>
<evidence type="ECO:0000256" key="6">
    <source>
        <dbReference type="ARBA" id="ARBA00022884"/>
    </source>
</evidence>
<dbReference type="EC" id="2.1.1.182" evidence="7"/>
<evidence type="ECO:0000256" key="3">
    <source>
        <dbReference type="ARBA" id="ARBA00022603"/>
    </source>
</evidence>
<organism evidence="10 11">
    <name type="scientific">Victivallis vadensis</name>
    <dbReference type="NCBI Taxonomy" id="172901"/>
    <lineage>
        <taxon>Bacteria</taxon>
        <taxon>Pseudomonadati</taxon>
        <taxon>Lentisphaerota</taxon>
        <taxon>Lentisphaeria</taxon>
        <taxon>Victivallales</taxon>
        <taxon>Victivallaceae</taxon>
        <taxon>Victivallis</taxon>
    </lineage>
</organism>
<evidence type="ECO:0000313" key="10">
    <source>
        <dbReference type="EMBL" id="PVY35136.1"/>
    </source>
</evidence>